<evidence type="ECO:0000313" key="1">
    <source>
        <dbReference type="EMBL" id="SNR39276.1"/>
    </source>
</evidence>
<dbReference type="Pfam" id="PF11305">
    <property type="entry name" value="DUF3107"/>
    <property type="match status" value="1"/>
</dbReference>
<evidence type="ECO:0000313" key="2">
    <source>
        <dbReference type="Proteomes" id="UP000198348"/>
    </source>
</evidence>
<accession>A0A238VYA3</accession>
<evidence type="ECO:0008006" key="3">
    <source>
        <dbReference type="Google" id="ProtNLM"/>
    </source>
</evidence>
<name>A0A238VYA3_9PSEU</name>
<dbReference type="InterPro" id="IPR021456">
    <property type="entry name" value="DUF3107"/>
</dbReference>
<sequence>MEIKIGIQETARELVLASSQSLDEIDELISDALRSDDGLLRLTDDKGRLVVVPASKVAYVEMTPAEARRVGFAGGV</sequence>
<organism evidence="1 2">
    <name type="scientific">Haloechinothrix alba</name>
    <dbReference type="NCBI Taxonomy" id="664784"/>
    <lineage>
        <taxon>Bacteria</taxon>
        <taxon>Bacillati</taxon>
        <taxon>Actinomycetota</taxon>
        <taxon>Actinomycetes</taxon>
        <taxon>Pseudonocardiales</taxon>
        <taxon>Pseudonocardiaceae</taxon>
        <taxon>Haloechinothrix</taxon>
    </lineage>
</organism>
<keyword evidence="2" id="KW-1185">Reference proteome</keyword>
<protein>
    <recommendedName>
        <fullName evidence="3">ATP-binding protein</fullName>
    </recommendedName>
</protein>
<gene>
    <name evidence="1" type="ORF">SAMN06265360_104213</name>
</gene>
<dbReference type="AlphaFoldDB" id="A0A238VYA3"/>
<dbReference type="Proteomes" id="UP000198348">
    <property type="component" value="Unassembled WGS sequence"/>
</dbReference>
<proteinExistence type="predicted"/>
<dbReference type="OrthoDB" id="3268468at2"/>
<dbReference type="EMBL" id="FZNW01000004">
    <property type="protein sequence ID" value="SNR39276.1"/>
    <property type="molecule type" value="Genomic_DNA"/>
</dbReference>
<dbReference type="RefSeq" id="WP_089300286.1">
    <property type="nucleotide sequence ID" value="NZ_FZNW01000004.1"/>
</dbReference>
<reference evidence="1 2" key="1">
    <citation type="submission" date="2017-06" db="EMBL/GenBank/DDBJ databases">
        <authorList>
            <person name="Kim H.J."/>
            <person name="Triplett B.A."/>
        </authorList>
    </citation>
    <scope>NUCLEOTIDE SEQUENCE [LARGE SCALE GENOMIC DNA]</scope>
    <source>
        <strain evidence="1 2">DSM 45207</strain>
    </source>
</reference>